<proteinExistence type="inferred from homology"/>
<dbReference type="GO" id="GO:0000785">
    <property type="term" value="C:chromatin"/>
    <property type="evidence" value="ECO:0007669"/>
    <property type="project" value="TreeGrafter"/>
</dbReference>
<comment type="similarity">
    <text evidence="2">Belongs to the N-CoR nuclear receptor corepressors family.</text>
</comment>
<dbReference type="Pfam" id="PF00249">
    <property type="entry name" value="Myb_DNA-binding"/>
    <property type="match status" value="1"/>
</dbReference>
<feature type="region of interest" description="Disordered" evidence="8">
    <location>
        <begin position="65"/>
        <end position="188"/>
    </location>
</feature>
<keyword evidence="3" id="KW-0479">Metal-binding</keyword>
<dbReference type="InterPro" id="IPR051571">
    <property type="entry name" value="N-CoR_corepressor"/>
</dbReference>
<evidence type="ECO:0000259" key="9">
    <source>
        <dbReference type="PROSITE" id="PS51293"/>
    </source>
</evidence>
<dbReference type="GO" id="GO:0003677">
    <property type="term" value="F:DNA binding"/>
    <property type="evidence" value="ECO:0007669"/>
    <property type="project" value="UniProtKB-KW"/>
</dbReference>
<dbReference type="SMART" id="SM00717">
    <property type="entry name" value="SANT"/>
    <property type="match status" value="1"/>
</dbReference>
<dbReference type="GO" id="GO:0006357">
    <property type="term" value="P:regulation of transcription by RNA polymerase II"/>
    <property type="evidence" value="ECO:0007669"/>
    <property type="project" value="TreeGrafter"/>
</dbReference>
<dbReference type="InterPro" id="IPR017884">
    <property type="entry name" value="SANT_dom"/>
</dbReference>
<name>A0A2A4K3A0_HELVI</name>
<keyword evidence="6" id="KW-0238">DNA-binding</keyword>
<dbReference type="PROSITE" id="PS51293">
    <property type="entry name" value="SANT"/>
    <property type="match status" value="1"/>
</dbReference>
<evidence type="ECO:0000313" key="10">
    <source>
        <dbReference type="EMBL" id="PCG78727.1"/>
    </source>
</evidence>
<dbReference type="InterPro" id="IPR001005">
    <property type="entry name" value="SANT/Myb"/>
</dbReference>
<keyword evidence="7" id="KW-0539">Nucleus</keyword>
<dbReference type="AlphaFoldDB" id="A0A2A4K3A0"/>
<dbReference type="PANTHER" id="PTHR13992:SF39">
    <property type="entry name" value="SMRTER, ISOFORM G"/>
    <property type="match status" value="1"/>
</dbReference>
<dbReference type="GO" id="GO:0032991">
    <property type="term" value="C:protein-containing complex"/>
    <property type="evidence" value="ECO:0007669"/>
    <property type="project" value="UniProtKB-ARBA"/>
</dbReference>
<evidence type="ECO:0000256" key="3">
    <source>
        <dbReference type="ARBA" id="ARBA00022723"/>
    </source>
</evidence>
<dbReference type="GO" id="GO:0008270">
    <property type="term" value="F:zinc ion binding"/>
    <property type="evidence" value="ECO:0007669"/>
    <property type="project" value="UniProtKB-KW"/>
</dbReference>
<dbReference type="Gene3D" id="1.10.10.60">
    <property type="entry name" value="Homeodomain-like"/>
    <property type="match status" value="1"/>
</dbReference>
<evidence type="ECO:0000256" key="7">
    <source>
        <dbReference type="ARBA" id="ARBA00023242"/>
    </source>
</evidence>
<evidence type="ECO:0000256" key="8">
    <source>
        <dbReference type="SAM" id="MobiDB-lite"/>
    </source>
</evidence>
<dbReference type="FunFam" id="1.10.10.60:FF:000012">
    <property type="entry name" value="Metastasis-associated 1 family, member 3"/>
    <property type="match status" value="1"/>
</dbReference>
<keyword evidence="5" id="KW-0862">Zinc</keyword>
<gene>
    <name evidence="10" type="ORF">B5V51_3205</name>
</gene>
<evidence type="ECO:0000256" key="2">
    <source>
        <dbReference type="ARBA" id="ARBA00010097"/>
    </source>
</evidence>
<comment type="caution">
    <text evidence="10">The sequence shown here is derived from an EMBL/GenBank/DDBJ whole genome shotgun (WGS) entry which is preliminary data.</text>
</comment>
<evidence type="ECO:0000256" key="4">
    <source>
        <dbReference type="ARBA" id="ARBA00022771"/>
    </source>
</evidence>
<keyword evidence="4" id="KW-0863">Zinc-finger</keyword>
<dbReference type="InterPro" id="IPR009057">
    <property type="entry name" value="Homeodomain-like_sf"/>
</dbReference>
<dbReference type="SUPFAM" id="SSF46689">
    <property type="entry name" value="Homeodomain-like"/>
    <property type="match status" value="1"/>
</dbReference>
<evidence type="ECO:0000256" key="6">
    <source>
        <dbReference type="ARBA" id="ARBA00023125"/>
    </source>
</evidence>
<dbReference type="EMBL" id="NWSH01000176">
    <property type="protein sequence ID" value="PCG78727.1"/>
    <property type="molecule type" value="Genomic_DNA"/>
</dbReference>
<protein>
    <recommendedName>
        <fullName evidence="9">SANT domain-containing protein</fullName>
    </recommendedName>
</protein>
<feature type="compositionally biased region" description="Low complexity" evidence="8">
    <location>
        <begin position="164"/>
        <end position="179"/>
    </location>
</feature>
<feature type="compositionally biased region" description="Pro residues" evidence="8">
    <location>
        <begin position="136"/>
        <end position="163"/>
    </location>
</feature>
<dbReference type="GO" id="GO:0005654">
    <property type="term" value="C:nucleoplasm"/>
    <property type="evidence" value="ECO:0007669"/>
    <property type="project" value="UniProtKB-ARBA"/>
</dbReference>
<organism evidence="10">
    <name type="scientific">Heliothis virescens</name>
    <name type="common">Tobacco budworm moth</name>
    <dbReference type="NCBI Taxonomy" id="7102"/>
    <lineage>
        <taxon>Eukaryota</taxon>
        <taxon>Metazoa</taxon>
        <taxon>Ecdysozoa</taxon>
        <taxon>Arthropoda</taxon>
        <taxon>Hexapoda</taxon>
        <taxon>Insecta</taxon>
        <taxon>Pterygota</taxon>
        <taxon>Neoptera</taxon>
        <taxon>Endopterygota</taxon>
        <taxon>Lepidoptera</taxon>
        <taxon>Glossata</taxon>
        <taxon>Ditrysia</taxon>
        <taxon>Noctuoidea</taxon>
        <taxon>Noctuidae</taxon>
        <taxon>Heliothinae</taxon>
        <taxon>Heliothis</taxon>
    </lineage>
</organism>
<evidence type="ECO:0000256" key="1">
    <source>
        <dbReference type="ARBA" id="ARBA00004123"/>
    </source>
</evidence>
<accession>A0A2A4K3A0</accession>
<dbReference type="STRING" id="7102.A0A2A4K3A0"/>
<feature type="domain" description="SANT" evidence="9">
    <location>
        <begin position="11"/>
        <end position="62"/>
    </location>
</feature>
<feature type="compositionally biased region" description="Basic residues" evidence="8">
    <location>
        <begin position="66"/>
        <end position="76"/>
    </location>
</feature>
<sequence length="226" mass="24874">MDMESEHKELQLRNVWSQAERELFREKYLQHPKNFGQIASFLPRKSVRDCVRFYYLSKKAENYKQLLRKPRQRRSARNPPRAQPEPELPAGVTTRLQRSQGTTARGTENKEPNMDESMPQVTDPVTCIPIPTAAPAQPPRPESTRTPPLPPSPPPASSAPPAPVTSTATPMSVAGSPAAAPTPPAVDVPLPPATTAEVTLTITPVSLDTLFGHFRWAYDVVKRAGA</sequence>
<reference evidence="10" key="1">
    <citation type="submission" date="2017-09" db="EMBL/GenBank/DDBJ databases">
        <title>Contemporary evolution of a Lepidopteran species, Heliothis virescens, in response to modern agricultural practices.</title>
        <authorList>
            <person name="Fritz M.L."/>
            <person name="Deyonke A.M."/>
            <person name="Papanicolaou A."/>
            <person name="Micinski S."/>
            <person name="Westbrook J."/>
            <person name="Gould F."/>
        </authorList>
    </citation>
    <scope>NUCLEOTIDE SEQUENCE [LARGE SCALE GENOMIC DNA]</scope>
    <source>
        <strain evidence="10">HvINT-</strain>
        <tissue evidence="10">Whole body</tissue>
    </source>
</reference>
<evidence type="ECO:0000256" key="5">
    <source>
        <dbReference type="ARBA" id="ARBA00022833"/>
    </source>
</evidence>
<feature type="compositionally biased region" description="Polar residues" evidence="8">
    <location>
        <begin position="94"/>
        <end position="106"/>
    </location>
</feature>
<comment type="subcellular location">
    <subcellularLocation>
        <location evidence="1">Nucleus</location>
    </subcellularLocation>
</comment>
<dbReference type="PANTHER" id="PTHR13992">
    <property type="entry name" value="NUCLEAR RECEPTOR CO-REPRESSOR RELATED NCOR"/>
    <property type="match status" value="1"/>
</dbReference>